<feature type="region of interest" description="Disordered" evidence="9">
    <location>
        <begin position="820"/>
        <end position="865"/>
    </location>
</feature>
<evidence type="ECO:0000256" key="5">
    <source>
        <dbReference type="ARBA" id="ARBA00022763"/>
    </source>
</evidence>
<evidence type="ECO:0000259" key="11">
    <source>
        <dbReference type="Pfam" id="PF04457"/>
    </source>
</evidence>
<feature type="domain" description="Endonuclease/exonuclease/phosphatase" evidence="10">
    <location>
        <begin position="129"/>
        <end position="363"/>
    </location>
</feature>
<name>A0ABV3GC99_MICGL</name>
<dbReference type="Gene3D" id="1.10.1410.10">
    <property type="match status" value="1"/>
</dbReference>
<comment type="cofactor">
    <cofactor evidence="2">
        <name>Mg(2+)</name>
        <dbReference type="ChEBI" id="CHEBI:18420"/>
    </cofactor>
</comment>
<reference evidence="13 14" key="1">
    <citation type="submission" date="2024-06" db="EMBL/GenBank/DDBJ databases">
        <title>The Natural Products Discovery Center: Release of the First 8490 Sequenced Strains for Exploring Actinobacteria Biosynthetic Diversity.</title>
        <authorList>
            <person name="Kalkreuter E."/>
            <person name="Kautsar S.A."/>
            <person name="Yang D."/>
            <person name="Bader C.D."/>
            <person name="Teijaro C.N."/>
            <person name="Fluegel L."/>
            <person name="Davis C.M."/>
            <person name="Simpson J.R."/>
            <person name="Lauterbach L."/>
            <person name="Steele A.D."/>
            <person name="Gui C."/>
            <person name="Meng S."/>
            <person name="Li G."/>
            <person name="Viehrig K."/>
            <person name="Ye F."/>
            <person name="Su P."/>
            <person name="Kiefer A.F."/>
            <person name="Nichols A."/>
            <person name="Cepeda A.J."/>
            <person name="Yan W."/>
            <person name="Fan B."/>
            <person name="Jiang Y."/>
            <person name="Adhikari A."/>
            <person name="Zheng C.-J."/>
            <person name="Schuster L."/>
            <person name="Cowan T.M."/>
            <person name="Smanski M.J."/>
            <person name="Chevrette M.G."/>
            <person name="De Carvalho L.P.S."/>
            <person name="Shen B."/>
        </authorList>
    </citation>
    <scope>NUCLEOTIDE SEQUENCE [LARGE SCALE GENOMIC DNA]</scope>
    <source>
        <strain evidence="13 14">NPDC050100</strain>
    </source>
</reference>
<dbReference type="SUPFAM" id="SSF56219">
    <property type="entry name" value="DNase I-like"/>
    <property type="match status" value="1"/>
</dbReference>
<dbReference type="PANTHER" id="PTHR15822:SF4">
    <property type="entry name" value="TYROSYL-DNA PHOSPHODIESTERASE 2"/>
    <property type="match status" value="1"/>
</dbReference>
<keyword evidence="4" id="KW-0479">Metal-binding</keyword>
<evidence type="ECO:0000256" key="7">
    <source>
        <dbReference type="ARBA" id="ARBA00022842"/>
    </source>
</evidence>
<keyword evidence="8" id="KW-0234">DNA repair</keyword>
<dbReference type="SUPFAM" id="SSF81631">
    <property type="entry name" value="PAP/OAS1 substrate-binding domain"/>
    <property type="match status" value="1"/>
</dbReference>
<dbReference type="EC" id="2.7.7.19" evidence="13"/>
<dbReference type="InterPro" id="IPR009097">
    <property type="entry name" value="Cyclic_Pdiesterase"/>
</dbReference>
<dbReference type="Gene3D" id="3.30.460.10">
    <property type="entry name" value="Beta Polymerase, domain 2"/>
    <property type="match status" value="1"/>
</dbReference>
<evidence type="ECO:0000256" key="4">
    <source>
        <dbReference type="ARBA" id="ARBA00022723"/>
    </source>
</evidence>
<dbReference type="EMBL" id="JBFALK010000005">
    <property type="protein sequence ID" value="MEV0969194.1"/>
    <property type="molecule type" value="Genomic_DNA"/>
</dbReference>
<feature type="region of interest" description="Disordered" evidence="9">
    <location>
        <begin position="565"/>
        <end position="611"/>
    </location>
</feature>
<evidence type="ECO:0000256" key="8">
    <source>
        <dbReference type="ARBA" id="ARBA00023204"/>
    </source>
</evidence>
<proteinExistence type="predicted"/>
<evidence type="ECO:0000259" key="12">
    <source>
        <dbReference type="Pfam" id="PF04928"/>
    </source>
</evidence>
<dbReference type="Gene3D" id="3.90.1140.10">
    <property type="entry name" value="Cyclic phosphodiesterase"/>
    <property type="match status" value="1"/>
</dbReference>
<evidence type="ECO:0000256" key="6">
    <source>
        <dbReference type="ARBA" id="ARBA00022801"/>
    </source>
</evidence>
<dbReference type="PANTHER" id="PTHR15822">
    <property type="entry name" value="TRAF AND TNF RECEPTOR-ASSOCIATED PROTEIN"/>
    <property type="match status" value="1"/>
</dbReference>
<evidence type="ECO:0000259" key="10">
    <source>
        <dbReference type="Pfam" id="PF03372"/>
    </source>
</evidence>
<dbReference type="InterPro" id="IPR043519">
    <property type="entry name" value="NT_sf"/>
</dbReference>
<dbReference type="Pfam" id="PF04928">
    <property type="entry name" value="PAP_central"/>
    <property type="match status" value="1"/>
</dbReference>
<dbReference type="Pfam" id="PF03372">
    <property type="entry name" value="Exo_endo_phos"/>
    <property type="match status" value="1"/>
</dbReference>
<feature type="domain" description="MJ1316 RNA cyclic group end recognition" evidence="11">
    <location>
        <begin position="1"/>
        <end position="65"/>
    </location>
</feature>
<gene>
    <name evidence="13" type="ORF">AB0I59_11210</name>
</gene>
<organism evidence="13 14">
    <name type="scientific">Microtetraspora glauca</name>
    <dbReference type="NCBI Taxonomy" id="1996"/>
    <lineage>
        <taxon>Bacteria</taxon>
        <taxon>Bacillati</taxon>
        <taxon>Actinomycetota</taxon>
        <taxon>Actinomycetes</taxon>
        <taxon>Streptosporangiales</taxon>
        <taxon>Streptosporangiaceae</taxon>
        <taxon>Microtetraspora</taxon>
    </lineage>
</organism>
<accession>A0ABV3GC99</accession>
<dbReference type="Pfam" id="PF13563">
    <property type="entry name" value="2_5_RNA_ligase2"/>
    <property type="match status" value="1"/>
</dbReference>
<evidence type="ECO:0000313" key="13">
    <source>
        <dbReference type="EMBL" id="MEV0969194.1"/>
    </source>
</evidence>
<dbReference type="Proteomes" id="UP001551675">
    <property type="component" value="Unassembled WGS sequence"/>
</dbReference>
<dbReference type="SUPFAM" id="SSF81301">
    <property type="entry name" value="Nucleotidyltransferase"/>
    <property type="match status" value="1"/>
</dbReference>
<evidence type="ECO:0000256" key="9">
    <source>
        <dbReference type="SAM" id="MobiDB-lite"/>
    </source>
</evidence>
<feature type="domain" description="Poly(A) polymerase central" evidence="12">
    <location>
        <begin position="750"/>
        <end position="821"/>
    </location>
</feature>
<evidence type="ECO:0000256" key="1">
    <source>
        <dbReference type="ARBA" id="ARBA00001936"/>
    </source>
</evidence>
<keyword evidence="14" id="KW-1185">Reference proteome</keyword>
<comment type="caution">
    <text evidence="13">The sequence shown here is derived from an EMBL/GenBank/DDBJ whole genome shotgun (WGS) entry which is preliminary data.</text>
</comment>
<protein>
    <submittedName>
        <fullName evidence="13">Poly(A) polymerase</fullName>
        <ecNumber evidence="13">2.7.7.19</ecNumber>
    </submittedName>
</protein>
<dbReference type="InterPro" id="IPR051547">
    <property type="entry name" value="TDP2-like"/>
</dbReference>
<dbReference type="RefSeq" id="WP_358132087.1">
    <property type="nucleotide sequence ID" value="NZ_JBFALK010000005.1"/>
</dbReference>
<dbReference type="GO" id="GO:1990817">
    <property type="term" value="F:poly(A) RNA polymerase activity"/>
    <property type="evidence" value="ECO:0007669"/>
    <property type="project" value="UniProtKB-EC"/>
</dbReference>
<comment type="cofactor">
    <cofactor evidence="1">
        <name>Mn(2+)</name>
        <dbReference type="ChEBI" id="CHEBI:29035"/>
    </cofactor>
</comment>
<dbReference type="InterPro" id="IPR040459">
    <property type="entry name" value="MJ1316"/>
</dbReference>
<dbReference type="InterPro" id="IPR036691">
    <property type="entry name" value="Endo/exonu/phosph_ase_sf"/>
</dbReference>
<dbReference type="SUPFAM" id="SSF55144">
    <property type="entry name" value="LigT-like"/>
    <property type="match status" value="1"/>
</dbReference>
<keyword evidence="6" id="KW-0378">Hydrolase</keyword>
<evidence type="ECO:0000313" key="14">
    <source>
        <dbReference type="Proteomes" id="UP001551675"/>
    </source>
</evidence>
<keyword evidence="13" id="KW-0808">Transferase</keyword>
<evidence type="ECO:0000256" key="2">
    <source>
        <dbReference type="ARBA" id="ARBA00001946"/>
    </source>
</evidence>
<dbReference type="Gene3D" id="3.60.10.10">
    <property type="entry name" value="Endonuclease/exonuclease/phosphatase"/>
    <property type="match status" value="1"/>
</dbReference>
<dbReference type="InterPro" id="IPR007012">
    <property type="entry name" value="PolA_pol_cen_dom"/>
</dbReference>
<sequence>MRTSEEIYHRVRWDPRFDPARFVLGINVRAAAPTRVPLPAFVPGGDIPWHRIMFVEADGEVVWDRASGLDLLDSSQAGRVREPRRLREPSFTACVPYVWDPLTGWSPAPAVQAGMPHVPGASGARLRVLTWNTLWDRYDSDRIDTAGRRPLLLEALERADADVIALQEVETGLLDMLLRAPWVRSAYTLGSDPRGGDVDDSGLLLLSRLPVREAGRHALGPHKAVVAVTVESAAGPIVVAGTHLTSDHSEDGPARRGAELDRLAEVLRGVEGDVILLGDLNDGGGGPADVLGLRDAWTEVHGLDDQTPTFDPRANPLAAVSSLSGRASRLDRVLLRGHDLRAGAAVLRGDSPATPGGLFVSDHYGVAVDIVVGENEYGQGTRAGVLDARPTARTAVAWIPPEELWPAIQEIREEHDPKVGRWPPHVTVMFGFVPESDFEEAAPLVAAAAAATAPFTALLEGVRAFRHRDGSTVWLDPASAGREPWVELRDALERAFPRCRGRAEGYTPHLTLGRARDPERLIDECAARLGGGPVRVDELVLLSRRGEEPMRPRATVALGTGDVRWITDNTREPGPHGPAGRAGGTPGDVPRAAGRGPGGQGTVEDIGVPGGPAARDVVERLRVSLAGGVVHVAGSRRLGCALPGADLDLVVALPGEPDLTDVEARVAAALPEATETRRVVGARVPGLRTRVGGLGVGLDVDLVVVPTAGMPPAEAVARRTELGEEAAIALSAISDADAVLAAVGVDAAAFTRLAREVKAWAKARGLDSAPFGGLPGLAWAVLAARTVREAGDLPPGDLLGHFFGMWAAWDWRRPVSLWPEATSGAGQETPPPPGTAPDGGQETPPRPGTAPRRGRETPPDDGWGAAVQIMTPTAPVRLCSEQVGAGWRDLLTRELYNAWETTEAAAEAGRDPLAELLSPPPLHRRHAAWAVVTVRAGRAEEFGVTLGRVRGRMRALLASLERAGIQDAHAWPQPFDAGQGRARFAIGLGRTPPDAAGLAEVTGPWSAGLRGVGVEWAECGAVPTLGGASR</sequence>
<keyword evidence="7" id="KW-0460">Magnesium</keyword>
<keyword evidence="3" id="KW-0540">Nuclease</keyword>
<keyword evidence="5" id="KW-0227">DNA damage</keyword>
<dbReference type="CDD" id="cd09080">
    <property type="entry name" value="TDP2"/>
    <property type="match status" value="1"/>
</dbReference>
<dbReference type="InterPro" id="IPR005135">
    <property type="entry name" value="Endo/exonuclease/phosphatase"/>
</dbReference>
<keyword evidence="13" id="KW-0548">Nucleotidyltransferase</keyword>
<evidence type="ECO:0000256" key="3">
    <source>
        <dbReference type="ARBA" id="ARBA00022722"/>
    </source>
</evidence>
<dbReference type="Pfam" id="PF04457">
    <property type="entry name" value="MJ1316"/>
    <property type="match status" value="1"/>
</dbReference>